<evidence type="ECO:0000313" key="1">
    <source>
        <dbReference type="EMBL" id="QJW90284.1"/>
    </source>
</evidence>
<dbReference type="KEGG" id="stae:HNV11_13310"/>
<protein>
    <submittedName>
        <fullName evidence="1">Uncharacterized protein</fullName>
    </submittedName>
</protein>
<reference evidence="1 2" key="1">
    <citation type="submission" date="2020-05" db="EMBL/GenBank/DDBJ databases">
        <title>Genome sequencing of Spirosoma sp. TS118.</title>
        <authorList>
            <person name="Lee J.-H."/>
            <person name="Jeong S."/>
            <person name="Zhao L."/>
            <person name="Jung J.-H."/>
            <person name="Kim M.-K."/>
            <person name="Lim S."/>
        </authorList>
    </citation>
    <scope>NUCLEOTIDE SEQUENCE [LARGE SCALE GENOMIC DNA]</scope>
    <source>
        <strain evidence="1 2">TS118</strain>
    </source>
</reference>
<dbReference type="RefSeq" id="WP_171740128.1">
    <property type="nucleotide sequence ID" value="NZ_CP053435.1"/>
</dbReference>
<accession>A0A6M5Y9T6</accession>
<evidence type="ECO:0000313" key="2">
    <source>
        <dbReference type="Proteomes" id="UP000502756"/>
    </source>
</evidence>
<keyword evidence="2" id="KW-1185">Reference proteome</keyword>
<dbReference type="Proteomes" id="UP000502756">
    <property type="component" value="Chromosome"/>
</dbReference>
<dbReference type="AlphaFoldDB" id="A0A6M5Y9T6"/>
<sequence length="79" mass="9060">MDKLEKLSFADLESLRQYYTSQLTDERRMNKPGNKEVINLYIDLISEAIETKFQALVTVDEPRSSASFVRMASKKSKGV</sequence>
<organism evidence="1 2">
    <name type="scientific">Spirosoma taeanense</name>
    <dbReference type="NCBI Taxonomy" id="2735870"/>
    <lineage>
        <taxon>Bacteria</taxon>
        <taxon>Pseudomonadati</taxon>
        <taxon>Bacteroidota</taxon>
        <taxon>Cytophagia</taxon>
        <taxon>Cytophagales</taxon>
        <taxon>Cytophagaceae</taxon>
        <taxon>Spirosoma</taxon>
    </lineage>
</organism>
<proteinExistence type="predicted"/>
<name>A0A6M5Y9T6_9BACT</name>
<dbReference type="EMBL" id="CP053435">
    <property type="protein sequence ID" value="QJW90284.1"/>
    <property type="molecule type" value="Genomic_DNA"/>
</dbReference>
<gene>
    <name evidence="1" type="ORF">HNV11_13310</name>
</gene>